<dbReference type="AlphaFoldDB" id="V6J880"/>
<dbReference type="SUPFAM" id="SSF53474">
    <property type="entry name" value="alpha/beta-Hydrolases"/>
    <property type="match status" value="1"/>
</dbReference>
<dbReference type="Proteomes" id="UP000018296">
    <property type="component" value="Unassembled WGS sequence"/>
</dbReference>
<dbReference type="InterPro" id="IPR010662">
    <property type="entry name" value="RBBP9/YdeN"/>
</dbReference>
<dbReference type="STRING" id="1395513.P343_04825"/>
<gene>
    <name evidence="1" type="ORF">P343_04825</name>
</gene>
<name>V6J880_9BACL</name>
<protein>
    <recommendedName>
        <fullName evidence="3">Hydrolase</fullName>
    </recommendedName>
</protein>
<dbReference type="GO" id="GO:0016787">
    <property type="term" value="F:hydrolase activity"/>
    <property type="evidence" value="ECO:0007669"/>
    <property type="project" value="InterPro"/>
</dbReference>
<accession>V6J880</accession>
<dbReference type="OrthoDB" id="9804993at2"/>
<sequence length="194" mass="22190">MTNYLVLHGLGGSTNGHWQEWLTNELRAKGENVWFPQLPEWDHPVKAEWLSCLDDTMRLIPEDDQLVVVTHSLGCILWIHYAAQRFARKVSRAIMVCPPSNDLDKVEIQNFFPLPADKNVLQMIATETLLIASTNDPFLSRDKIQQYFDYQVPCLILPEQGHVNVQSGYGVWPWMLGLCLRDTLSSPFCVHKGV</sequence>
<organism evidence="1 2">
    <name type="scientific">Sporolactobacillus laevolacticus DSM 442</name>
    <dbReference type="NCBI Taxonomy" id="1395513"/>
    <lineage>
        <taxon>Bacteria</taxon>
        <taxon>Bacillati</taxon>
        <taxon>Bacillota</taxon>
        <taxon>Bacilli</taxon>
        <taxon>Bacillales</taxon>
        <taxon>Sporolactobacillaceae</taxon>
        <taxon>Sporolactobacillus</taxon>
    </lineage>
</organism>
<dbReference type="EMBL" id="AWTC01000003">
    <property type="protein sequence ID" value="EST12994.1"/>
    <property type="molecule type" value="Genomic_DNA"/>
</dbReference>
<dbReference type="InterPro" id="IPR029058">
    <property type="entry name" value="AB_hydrolase_fold"/>
</dbReference>
<keyword evidence="2" id="KW-1185">Reference proteome</keyword>
<evidence type="ECO:0000313" key="1">
    <source>
        <dbReference type="EMBL" id="EST12994.1"/>
    </source>
</evidence>
<evidence type="ECO:0000313" key="2">
    <source>
        <dbReference type="Proteomes" id="UP000018296"/>
    </source>
</evidence>
<evidence type="ECO:0008006" key="3">
    <source>
        <dbReference type="Google" id="ProtNLM"/>
    </source>
</evidence>
<dbReference type="RefSeq" id="WP_023509268.1">
    <property type="nucleotide sequence ID" value="NZ_AWTC01000003.1"/>
</dbReference>
<dbReference type="Gene3D" id="3.40.50.1820">
    <property type="entry name" value="alpha/beta hydrolase"/>
    <property type="match status" value="1"/>
</dbReference>
<dbReference type="PANTHER" id="PTHR15394">
    <property type="entry name" value="SERINE HYDROLASE RBBP9"/>
    <property type="match status" value="1"/>
</dbReference>
<proteinExistence type="predicted"/>
<reference evidence="1 2" key="1">
    <citation type="journal article" date="2013" name="Genome Announc.">
        <title>Genome Sequence of Sporolactobacillus laevolacticus DSM442, an Efficient Polymer-Grade D-Lactate Producer from Agricultural Waste Cottonseed as a Nitrogen Source.</title>
        <authorList>
            <person name="Wang H."/>
            <person name="Wang L."/>
            <person name="Ju J."/>
            <person name="Yu B."/>
            <person name="Ma Y."/>
        </authorList>
    </citation>
    <scope>NUCLEOTIDE SEQUENCE [LARGE SCALE GENOMIC DNA]</scope>
    <source>
        <strain evidence="1 2">DSM 442</strain>
    </source>
</reference>
<dbReference type="eggNOG" id="COG3545">
    <property type="taxonomic scope" value="Bacteria"/>
</dbReference>
<dbReference type="Pfam" id="PF06821">
    <property type="entry name" value="Ser_hydrolase"/>
    <property type="match status" value="1"/>
</dbReference>
<comment type="caution">
    <text evidence="1">The sequence shown here is derived from an EMBL/GenBank/DDBJ whole genome shotgun (WGS) entry which is preliminary data.</text>
</comment>
<dbReference type="PATRIC" id="fig|1395513.3.peg.988"/>
<dbReference type="PANTHER" id="PTHR15394:SF3">
    <property type="entry name" value="SERINE HYDROLASE RBBP9"/>
    <property type="match status" value="1"/>
</dbReference>